<name>A0AAW6U4K9_9BACT</name>
<feature type="transmembrane region" description="Helical" evidence="1">
    <location>
        <begin position="251"/>
        <end position="270"/>
    </location>
</feature>
<evidence type="ECO:0000313" key="4">
    <source>
        <dbReference type="Proteomes" id="UP001431776"/>
    </source>
</evidence>
<dbReference type="Gene3D" id="2.40.360.20">
    <property type="match status" value="1"/>
</dbReference>
<proteinExistence type="predicted"/>
<reference evidence="3" key="1">
    <citation type="submission" date="2023-05" db="EMBL/GenBank/DDBJ databases">
        <title>Anaerotaeda fermentans gen. nov., sp. nov., a novel anaerobic planctomycete of the new family within the order Sedimentisphaerales isolated from Taman Peninsula, Russia.</title>
        <authorList>
            <person name="Khomyakova M.A."/>
            <person name="Merkel A.Y."/>
            <person name="Slobodkin A.I."/>
        </authorList>
    </citation>
    <scope>NUCLEOTIDE SEQUENCE</scope>
    <source>
        <strain evidence="3">M17dextr</strain>
    </source>
</reference>
<dbReference type="RefSeq" id="WP_349245556.1">
    <property type="nucleotide sequence ID" value="NZ_JASCXX010000016.1"/>
</dbReference>
<dbReference type="EMBL" id="JASCXX010000016">
    <property type="protein sequence ID" value="MDI6450148.1"/>
    <property type="molecule type" value="Genomic_DNA"/>
</dbReference>
<keyword evidence="1" id="KW-0472">Membrane</keyword>
<feature type="signal peptide" evidence="2">
    <location>
        <begin position="1"/>
        <end position="23"/>
    </location>
</feature>
<gene>
    <name evidence="3" type="ORF">QJ522_13900</name>
</gene>
<accession>A0AAW6U4K9</accession>
<evidence type="ECO:0000256" key="2">
    <source>
        <dbReference type="SAM" id="SignalP"/>
    </source>
</evidence>
<comment type="caution">
    <text evidence="3">The sequence shown here is derived from an EMBL/GenBank/DDBJ whole genome shotgun (WGS) entry which is preliminary data.</text>
</comment>
<dbReference type="Proteomes" id="UP001431776">
    <property type="component" value="Unassembled WGS sequence"/>
</dbReference>
<dbReference type="AlphaFoldDB" id="A0AAW6U4K9"/>
<feature type="chain" id="PRO_5043554888" evidence="2">
    <location>
        <begin position="24"/>
        <end position="276"/>
    </location>
</feature>
<keyword evidence="4" id="KW-1185">Reference proteome</keyword>
<keyword evidence="1" id="KW-1133">Transmembrane helix</keyword>
<keyword evidence="1" id="KW-0812">Transmembrane</keyword>
<evidence type="ECO:0000313" key="3">
    <source>
        <dbReference type="EMBL" id="MDI6450148.1"/>
    </source>
</evidence>
<evidence type="ECO:0000256" key="1">
    <source>
        <dbReference type="SAM" id="Phobius"/>
    </source>
</evidence>
<organism evidence="3 4">
    <name type="scientific">Anaerobaca lacustris</name>
    <dbReference type="NCBI Taxonomy" id="3044600"/>
    <lineage>
        <taxon>Bacteria</taxon>
        <taxon>Pseudomonadati</taxon>
        <taxon>Planctomycetota</taxon>
        <taxon>Phycisphaerae</taxon>
        <taxon>Sedimentisphaerales</taxon>
        <taxon>Anaerobacaceae</taxon>
        <taxon>Anaerobaca</taxon>
    </lineage>
</organism>
<keyword evidence="2" id="KW-0732">Signal</keyword>
<sequence>MSRRMRAMSILLCVALASAGHGAYEVGQRWVYQHSGPKPGSFEGEPIDGQRIAQVIRHDPNDGLWIIEERYTNSSDPASRHHIDPNRMVIAIEIDSKDGPPARLHYDPPVPYEAPELAVGQSATIETTLHMDSPAFRIPIHLEIERLGDETVATDAGTFEACRHYRTTSSATIDIKIAKVPMSEERHRWLHPHADGLVKETYRREPVKFLTWSRPAYEASSVLTAFGVEPVAERPAPDHPAHDHDERAGSAVIPLVVIAAVTAVAGLLLARRRSRL</sequence>
<protein>
    <submittedName>
        <fullName evidence="3">Uncharacterized protein</fullName>
    </submittedName>
</protein>